<dbReference type="EMBL" id="CP097332">
    <property type="protein sequence ID" value="UQX88755.1"/>
    <property type="molecule type" value="Genomic_DNA"/>
</dbReference>
<feature type="transmembrane region" description="Helical" evidence="2">
    <location>
        <begin position="43"/>
        <end position="65"/>
    </location>
</feature>
<feature type="transmembrane region" description="Helical" evidence="2">
    <location>
        <begin position="249"/>
        <end position="269"/>
    </location>
</feature>
<feature type="transmembrane region" description="Helical" evidence="2">
    <location>
        <begin position="314"/>
        <end position="331"/>
    </location>
</feature>
<evidence type="ECO:0000256" key="2">
    <source>
        <dbReference type="SAM" id="Phobius"/>
    </source>
</evidence>
<reference evidence="4" key="2">
    <citation type="submission" date="2022-05" db="EMBL/GenBank/DDBJ databases">
        <authorList>
            <person name="Kim J.-S."/>
            <person name="Lee K."/>
            <person name="Suh M."/>
            <person name="Eom M."/>
            <person name="Kim J.-S."/>
            <person name="Kim D.-S."/>
            <person name="Ko S.-H."/>
            <person name="Shin Y."/>
            <person name="Lee J.-S."/>
        </authorList>
    </citation>
    <scope>NUCLEOTIDE SEQUENCE</scope>
    <source>
        <strain evidence="4">N237</strain>
    </source>
</reference>
<protein>
    <submittedName>
        <fullName evidence="4">Acyltransferase family protein</fullName>
    </submittedName>
</protein>
<feature type="domain" description="Acyltransferase 3" evidence="3">
    <location>
        <begin position="20"/>
        <end position="361"/>
    </location>
</feature>
<dbReference type="Proteomes" id="UP001056336">
    <property type="component" value="Chromosome"/>
</dbReference>
<dbReference type="SUPFAM" id="SSF52266">
    <property type="entry name" value="SGNH hydrolase"/>
    <property type="match status" value="1"/>
</dbReference>
<evidence type="ECO:0000313" key="5">
    <source>
        <dbReference type="Proteomes" id="UP001056336"/>
    </source>
</evidence>
<gene>
    <name evidence="4" type="ORF">M6D93_01835</name>
</gene>
<feature type="transmembrane region" description="Helical" evidence="2">
    <location>
        <begin position="343"/>
        <end position="364"/>
    </location>
</feature>
<dbReference type="PANTHER" id="PTHR23028:SF53">
    <property type="entry name" value="ACYL_TRANSF_3 DOMAIN-CONTAINING PROTEIN"/>
    <property type="match status" value="1"/>
</dbReference>
<dbReference type="InterPro" id="IPR050879">
    <property type="entry name" value="Acyltransferase_3"/>
</dbReference>
<keyword evidence="4" id="KW-0012">Acyltransferase</keyword>
<dbReference type="RefSeq" id="WP_249772466.1">
    <property type="nucleotide sequence ID" value="NZ_CP097332.1"/>
</dbReference>
<proteinExistence type="predicted"/>
<feature type="region of interest" description="Disordered" evidence="1">
    <location>
        <begin position="465"/>
        <end position="588"/>
    </location>
</feature>
<keyword evidence="2" id="KW-0472">Membrane</keyword>
<dbReference type="GO" id="GO:0016746">
    <property type="term" value="F:acyltransferase activity"/>
    <property type="evidence" value="ECO:0007669"/>
    <property type="project" value="UniProtKB-KW"/>
</dbReference>
<keyword evidence="5" id="KW-1185">Reference proteome</keyword>
<evidence type="ECO:0000313" key="4">
    <source>
        <dbReference type="EMBL" id="UQX88755.1"/>
    </source>
</evidence>
<keyword evidence="2" id="KW-1133">Transmembrane helix</keyword>
<organism evidence="4 5">
    <name type="scientific">Jatrophihabitans telluris</name>
    <dbReference type="NCBI Taxonomy" id="2038343"/>
    <lineage>
        <taxon>Bacteria</taxon>
        <taxon>Bacillati</taxon>
        <taxon>Actinomycetota</taxon>
        <taxon>Actinomycetes</taxon>
        <taxon>Jatrophihabitantales</taxon>
        <taxon>Jatrophihabitantaceae</taxon>
        <taxon>Jatrophihabitans</taxon>
    </lineage>
</organism>
<keyword evidence="2" id="KW-0812">Transmembrane</keyword>
<feature type="compositionally biased region" description="Low complexity" evidence="1">
    <location>
        <begin position="420"/>
        <end position="441"/>
    </location>
</feature>
<feature type="compositionally biased region" description="Low complexity" evidence="1">
    <location>
        <begin position="515"/>
        <end position="579"/>
    </location>
</feature>
<dbReference type="PANTHER" id="PTHR23028">
    <property type="entry name" value="ACETYLTRANSFERASE"/>
    <property type="match status" value="1"/>
</dbReference>
<dbReference type="InterPro" id="IPR002656">
    <property type="entry name" value="Acyl_transf_3_dom"/>
</dbReference>
<feature type="transmembrane region" description="Helical" evidence="2">
    <location>
        <begin position="393"/>
        <end position="413"/>
    </location>
</feature>
<keyword evidence="4" id="KW-0808">Transferase</keyword>
<feature type="transmembrane region" description="Helical" evidence="2">
    <location>
        <begin position="219"/>
        <end position="237"/>
    </location>
</feature>
<name>A0ABY4R0S4_9ACTN</name>
<sequence>MKRTDPPASAGQYTPRRFGGLDGLRALAVLAVLVFHADSNLLPGGFLGVDLFFVISGYLITRLLLGELGHTGRIRLGQFYLRRGLRLLPGLAALSVAVALAAELFWRDELLTLRDSVVSSVGYVGNWWLIDAHQSYFVASGRPPMLQHLWSLAIEEQFYLAWPLALIWMSASRRRFGWVAGIAAAGALASTLAMTVIAVRSGVPYATDSSRVYFGTDTHAMGLLLGASFGAIAERLDFQARRSWRIRPWFTDLLGLAALVALVVVVLRVDEFSERLYRGGFLGFSALAVVVVSTVTRPRSRLGRVLDMRPLRWLAARSYAIYLWHWPVVVVTRPGVDLPANRWLAVAVRIVVPMVLAAISYRVVEAPARRWGVEWLGLSAGQRRARLTMLRRGLLVPRLVGVTALAALVLLLLSSPSPSASASPSASLSPSASASASASRGSGEGGAPAARLTSLSALDLAGSPRSAAVRSDGPPASGLGSSAALSPTSAMPAAGAPTAGIAPTVGPTVDPTVDPRIGTGARAGAGRPADPWSGPAPASRSAQSGQSGQAGPSGQSGQPSVPATTPTDRTAPRAGTAAGSHGGAGSRAAPAPVAISGFGDSVMLGAAPAILSEFPHSSVQAVEGQQPYVTLRAVRDAQAGHLLASVVVIHTGNNGILRAQDLRQTLQALSDRRLVIVLTDRVSMDWQGPNNRTIDSVASGVANVRVLDWFARSNNHRDWFYDDGLHLRPAGQAGYAALLAAAAAP</sequence>
<feature type="transmembrane region" description="Helical" evidence="2">
    <location>
        <begin position="149"/>
        <end position="169"/>
    </location>
</feature>
<dbReference type="Pfam" id="PF01757">
    <property type="entry name" value="Acyl_transf_3"/>
    <property type="match status" value="1"/>
</dbReference>
<feature type="region of interest" description="Disordered" evidence="1">
    <location>
        <begin position="420"/>
        <end position="449"/>
    </location>
</feature>
<evidence type="ECO:0000256" key="1">
    <source>
        <dbReference type="SAM" id="MobiDB-lite"/>
    </source>
</evidence>
<feature type="compositionally biased region" description="Low complexity" evidence="1">
    <location>
        <begin position="473"/>
        <end position="508"/>
    </location>
</feature>
<feature type="transmembrane region" description="Helical" evidence="2">
    <location>
        <begin position="85"/>
        <end position="106"/>
    </location>
</feature>
<accession>A0ABY4R0S4</accession>
<reference evidence="4" key="1">
    <citation type="journal article" date="2018" name="Int. J. Syst. Evol. Microbiol.">
        <title>Jatrophihabitans telluris sp. nov., isolated from sediment soil of lava forest wetlands and the emended description of the genus Jatrophihabitans.</title>
        <authorList>
            <person name="Lee K.C."/>
            <person name="Suh M.K."/>
            <person name="Eom M.K."/>
            <person name="Kim K.K."/>
            <person name="Kim J.S."/>
            <person name="Kim D.S."/>
            <person name="Ko S.H."/>
            <person name="Shin Y.K."/>
            <person name="Lee J.S."/>
        </authorList>
    </citation>
    <scope>NUCLEOTIDE SEQUENCE</scope>
    <source>
        <strain evidence="4">N237</strain>
    </source>
</reference>
<feature type="transmembrane region" description="Helical" evidence="2">
    <location>
        <begin position="275"/>
        <end position="293"/>
    </location>
</feature>
<evidence type="ECO:0000259" key="3">
    <source>
        <dbReference type="Pfam" id="PF01757"/>
    </source>
</evidence>
<feature type="transmembrane region" description="Helical" evidence="2">
    <location>
        <begin position="176"/>
        <end position="199"/>
    </location>
</feature>